<comment type="caution">
    <text evidence="2">The sequence shown here is derived from an EMBL/GenBank/DDBJ whole genome shotgun (WGS) entry which is preliminary data.</text>
</comment>
<protein>
    <submittedName>
        <fullName evidence="2">Uncharacterized protein</fullName>
    </submittedName>
</protein>
<accession>A0A9Q3F815</accession>
<dbReference type="AlphaFoldDB" id="A0A9Q3F815"/>
<keyword evidence="3" id="KW-1185">Reference proteome</keyword>
<reference evidence="2" key="1">
    <citation type="submission" date="2021-03" db="EMBL/GenBank/DDBJ databases">
        <title>Draft genome sequence of rust myrtle Austropuccinia psidii MF-1, a brazilian biotype.</title>
        <authorList>
            <person name="Quecine M.C."/>
            <person name="Pachon D.M.R."/>
            <person name="Bonatelli M.L."/>
            <person name="Correr F.H."/>
            <person name="Franceschini L.M."/>
            <person name="Leite T.F."/>
            <person name="Margarido G.R.A."/>
            <person name="Almeida C.A."/>
            <person name="Ferrarezi J.A."/>
            <person name="Labate C.A."/>
        </authorList>
    </citation>
    <scope>NUCLEOTIDE SEQUENCE</scope>
    <source>
        <strain evidence="2">MF-1</strain>
    </source>
</reference>
<name>A0A9Q3F815_9BASI</name>
<gene>
    <name evidence="2" type="ORF">O181_071831</name>
</gene>
<dbReference type="Proteomes" id="UP000765509">
    <property type="component" value="Unassembled WGS sequence"/>
</dbReference>
<proteinExistence type="predicted"/>
<organism evidence="2 3">
    <name type="scientific">Austropuccinia psidii MF-1</name>
    <dbReference type="NCBI Taxonomy" id="1389203"/>
    <lineage>
        <taxon>Eukaryota</taxon>
        <taxon>Fungi</taxon>
        <taxon>Dikarya</taxon>
        <taxon>Basidiomycota</taxon>
        <taxon>Pucciniomycotina</taxon>
        <taxon>Pucciniomycetes</taxon>
        <taxon>Pucciniales</taxon>
        <taxon>Sphaerophragmiaceae</taxon>
        <taxon>Austropuccinia</taxon>
    </lineage>
</organism>
<evidence type="ECO:0000256" key="1">
    <source>
        <dbReference type="SAM" id="MobiDB-lite"/>
    </source>
</evidence>
<dbReference type="EMBL" id="AVOT02037430">
    <property type="protein sequence ID" value="MBW0532116.1"/>
    <property type="molecule type" value="Genomic_DNA"/>
</dbReference>
<evidence type="ECO:0000313" key="3">
    <source>
        <dbReference type="Proteomes" id="UP000765509"/>
    </source>
</evidence>
<sequence>MEACVDKVGAGTETAWPTHPVLIPSQTQRRSRPHAVRMPIRLMQDGASTEPWIEALPSALGPGKPTAASLEYVERTINSSTASSRDLRSETLPLRPTSSCPSSEGIGIRLHGQVLAKAPVGRLNVMLDWPRRLGHTGYPNSRCAQNTCPCFKQANDLDRAGIGYFRDSISRSPLTASGPQDCCQLGFLQTHAEWGIGCFSQTEPATFK</sequence>
<feature type="region of interest" description="Disordered" evidence="1">
    <location>
        <begin position="79"/>
        <end position="100"/>
    </location>
</feature>
<evidence type="ECO:0000313" key="2">
    <source>
        <dbReference type="EMBL" id="MBW0532116.1"/>
    </source>
</evidence>